<sequence length="145" mass="16256">MMKKAILLFMLISSALLFNGCSLDDGQNFHFTTLSVVDANLPEFFELNETYSIEVTYERPNDCTFFEGFDVTQTAQTDRDVVVIGSVLTEDTACAQVIQEVTATFEFVVLYSGEYNFRFYAGQSASDNSSEFLEFTVPVVEVPTN</sequence>
<feature type="chain" id="PRO_5045248225" description="GOLD domain-containing protein" evidence="1">
    <location>
        <begin position="20"/>
        <end position="145"/>
    </location>
</feature>
<proteinExistence type="predicted"/>
<evidence type="ECO:0000313" key="3">
    <source>
        <dbReference type="Proteomes" id="UP001203607"/>
    </source>
</evidence>
<evidence type="ECO:0000256" key="1">
    <source>
        <dbReference type="SAM" id="SignalP"/>
    </source>
</evidence>
<gene>
    <name evidence="2" type="ORF">M3P19_09980</name>
</gene>
<reference evidence="2 3" key="1">
    <citation type="submission" date="2022-05" db="EMBL/GenBank/DDBJ databases">
        <authorList>
            <person name="Park J.-S."/>
        </authorList>
    </citation>
    <scope>NUCLEOTIDE SEQUENCE [LARGE SCALE GENOMIC DNA]</scope>
    <source>
        <strain evidence="2 3">2012CJ35-5</strain>
    </source>
</reference>
<evidence type="ECO:0000313" key="2">
    <source>
        <dbReference type="EMBL" id="MCL6274339.1"/>
    </source>
</evidence>
<dbReference type="Proteomes" id="UP001203607">
    <property type="component" value="Unassembled WGS sequence"/>
</dbReference>
<keyword evidence="3" id="KW-1185">Reference proteome</keyword>
<dbReference type="RefSeq" id="WP_249657521.1">
    <property type="nucleotide sequence ID" value="NZ_JAMFMA010000002.1"/>
</dbReference>
<organism evidence="2 3">
    <name type="scientific">Flagellimonas spongiicola</name>
    <dbReference type="NCBI Taxonomy" id="2942208"/>
    <lineage>
        <taxon>Bacteria</taxon>
        <taxon>Pseudomonadati</taxon>
        <taxon>Bacteroidota</taxon>
        <taxon>Flavobacteriia</taxon>
        <taxon>Flavobacteriales</taxon>
        <taxon>Flavobacteriaceae</taxon>
        <taxon>Flagellimonas</taxon>
    </lineage>
</organism>
<dbReference type="EMBL" id="JAMFMA010000002">
    <property type="protein sequence ID" value="MCL6274339.1"/>
    <property type="molecule type" value="Genomic_DNA"/>
</dbReference>
<evidence type="ECO:0008006" key="4">
    <source>
        <dbReference type="Google" id="ProtNLM"/>
    </source>
</evidence>
<protein>
    <recommendedName>
        <fullName evidence="4">GOLD domain-containing protein</fullName>
    </recommendedName>
</protein>
<accession>A0ABT0PSJ8</accession>
<keyword evidence="1" id="KW-0732">Signal</keyword>
<feature type="signal peptide" evidence="1">
    <location>
        <begin position="1"/>
        <end position="19"/>
    </location>
</feature>
<name>A0ABT0PSJ8_9FLAO</name>
<comment type="caution">
    <text evidence="2">The sequence shown here is derived from an EMBL/GenBank/DDBJ whole genome shotgun (WGS) entry which is preliminary data.</text>
</comment>